<dbReference type="EMBL" id="FOUE01000002">
    <property type="protein sequence ID" value="SFM15515.1"/>
    <property type="molecule type" value="Genomic_DNA"/>
</dbReference>
<dbReference type="AlphaFoldDB" id="A0A1I4NJI3"/>
<dbReference type="STRING" id="488535.SAMN04487963_1436"/>
<protein>
    <submittedName>
        <fullName evidence="1">Uncharacterized protein</fullName>
    </submittedName>
</protein>
<name>A0A1I4NJI3_9GAMM</name>
<evidence type="ECO:0000313" key="1">
    <source>
        <dbReference type="EMBL" id="SFM15515.1"/>
    </source>
</evidence>
<sequence length="204" mass="22982">MSDIPLTQETNPGRPVVNRRLSQEAFRKLTAGQVINQTQYVNGQLAPNPLFDELFKERDRYYVEAYANMGMELVQRPGFFYIRSLSEAQNDDDTRDHESTGAIRQIQGVLLVLGRGVLEKGFMFEALTLPDAGISREILENIGNDPIFNQILKACKMDQPLPEAAKVALVDRDIAYFNVKGNLVLAESGKAFFDDLFIEYQSGE</sequence>
<organism evidence="1 2">
    <name type="scientific">Marinobacter zhejiangensis</name>
    <dbReference type="NCBI Taxonomy" id="488535"/>
    <lineage>
        <taxon>Bacteria</taxon>
        <taxon>Pseudomonadati</taxon>
        <taxon>Pseudomonadota</taxon>
        <taxon>Gammaproteobacteria</taxon>
        <taxon>Pseudomonadales</taxon>
        <taxon>Marinobacteraceae</taxon>
        <taxon>Marinobacter</taxon>
    </lineage>
</organism>
<dbReference type="OrthoDB" id="6194274at2"/>
<accession>A0A1I4NJI3</accession>
<evidence type="ECO:0000313" key="2">
    <source>
        <dbReference type="Proteomes" id="UP000198519"/>
    </source>
</evidence>
<gene>
    <name evidence="1" type="ORF">SAMN04487963_1436</name>
</gene>
<keyword evidence="2" id="KW-1185">Reference proteome</keyword>
<dbReference type="Pfam" id="PF21980">
    <property type="entry name" value="MksE"/>
    <property type="match status" value="1"/>
</dbReference>
<dbReference type="Proteomes" id="UP000198519">
    <property type="component" value="Unassembled WGS sequence"/>
</dbReference>
<proteinExistence type="predicted"/>
<dbReference type="RefSeq" id="WP_092021239.1">
    <property type="nucleotide sequence ID" value="NZ_FOUE01000002.1"/>
</dbReference>
<dbReference type="InterPro" id="IPR053841">
    <property type="entry name" value="MksE"/>
</dbReference>
<reference evidence="2" key="1">
    <citation type="submission" date="2016-10" db="EMBL/GenBank/DDBJ databases">
        <authorList>
            <person name="Varghese N."/>
            <person name="Submissions S."/>
        </authorList>
    </citation>
    <scope>NUCLEOTIDE SEQUENCE [LARGE SCALE GENOMIC DNA]</scope>
    <source>
        <strain evidence="2">CGMCC 1.7061</strain>
    </source>
</reference>